<sequence>MSYPSEADTALPLSALQHLLYCERQTALIHVERVWVEDGATAAGRLLHERADTPGADRRRGLRVVRSLELRCERLGLFGRADTVEYHPEPALPGRLRPFPVEYKRGRLKNELADRVQLCAQALCLEEMHGVPVLQGALYYDASHRRRLVDLAAWAAHPS</sequence>
<accession>A0ABY9X186</accession>
<reference evidence="11 12" key="1">
    <citation type="submission" date="2019-08" db="EMBL/GenBank/DDBJ databases">
        <title>Archangium and Cystobacter genomes.</title>
        <authorList>
            <person name="Chen I.-C.K."/>
            <person name="Wielgoss S."/>
        </authorList>
    </citation>
    <scope>NUCLEOTIDE SEQUENCE [LARGE SCALE GENOMIC DNA]</scope>
    <source>
        <strain evidence="11 12">Cbm 6</strain>
    </source>
</reference>
<dbReference type="Gene3D" id="3.90.320.10">
    <property type="match status" value="1"/>
</dbReference>
<dbReference type="RefSeq" id="WP_395806830.1">
    <property type="nucleotide sequence ID" value="NZ_CP043494.1"/>
</dbReference>
<keyword evidence="7 9" id="KW-0051">Antiviral defense</keyword>
<dbReference type="InterPro" id="IPR013343">
    <property type="entry name" value="CRISPR-assoc_prot_Cas4"/>
</dbReference>
<keyword evidence="2 9" id="KW-0479">Metal-binding</keyword>
<comment type="function">
    <text evidence="9">CRISPR (clustered regularly interspaced short palindromic repeat) is an adaptive immune system that provides protection against mobile genetic elements (viruses, transposable elements and conjugative plasmids). CRISPR clusters contain sequences complementary to antecedent mobile elements and target invading nucleic acids. CRISPR clusters are transcribed and processed into CRISPR RNA (crRNA).</text>
</comment>
<proteinExistence type="inferred from homology"/>
<dbReference type="EC" id="3.1.12.1" evidence="9"/>
<gene>
    <name evidence="11" type="primary">cas4</name>
    <name evidence="11" type="ORF">F0U60_37360</name>
</gene>
<name>A0ABY9X186_9BACT</name>
<comment type="cofactor">
    <cofactor evidence="9">
        <name>Mg(2+)</name>
        <dbReference type="ChEBI" id="CHEBI:18420"/>
    </cofactor>
    <cofactor evidence="9">
        <name>Mn(2+)</name>
        <dbReference type="ChEBI" id="CHEBI:29035"/>
    </cofactor>
    <text evidence="9">Mg(2+) or Mn(2+) required for ssDNA cleavage activity.</text>
</comment>
<evidence type="ECO:0000256" key="3">
    <source>
        <dbReference type="ARBA" id="ARBA00022801"/>
    </source>
</evidence>
<comment type="similarity">
    <text evidence="9">Belongs to the CRISPR-associated exonuclease Cas4 family.</text>
</comment>
<dbReference type="InterPro" id="IPR011604">
    <property type="entry name" value="PDDEXK-like_dom_sf"/>
</dbReference>
<comment type="cofactor">
    <cofactor evidence="9">
        <name>iron-sulfur cluster</name>
        <dbReference type="ChEBI" id="CHEBI:30408"/>
    </cofactor>
</comment>
<evidence type="ECO:0000256" key="7">
    <source>
        <dbReference type="ARBA" id="ARBA00023118"/>
    </source>
</evidence>
<keyword evidence="8 9" id="KW-0464">Manganese</keyword>
<evidence type="ECO:0000256" key="6">
    <source>
        <dbReference type="ARBA" id="ARBA00023014"/>
    </source>
</evidence>
<keyword evidence="12" id="KW-1185">Reference proteome</keyword>
<evidence type="ECO:0000313" key="12">
    <source>
        <dbReference type="Proteomes" id="UP001611383"/>
    </source>
</evidence>
<keyword evidence="6 9" id="KW-0411">Iron-sulfur</keyword>
<keyword evidence="4 9" id="KW-0269">Exonuclease</keyword>
<evidence type="ECO:0000256" key="9">
    <source>
        <dbReference type="RuleBase" id="RU365022"/>
    </source>
</evidence>
<dbReference type="InterPro" id="IPR022765">
    <property type="entry name" value="Dna2/Cas4_DUF83"/>
</dbReference>
<dbReference type="NCBIfam" id="TIGR00372">
    <property type="entry name" value="cas4"/>
    <property type="match status" value="1"/>
</dbReference>
<keyword evidence="1 9" id="KW-0540">Nuclease</keyword>
<dbReference type="EMBL" id="CP043494">
    <property type="protein sequence ID" value="WNG49157.1"/>
    <property type="molecule type" value="Genomic_DNA"/>
</dbReference>
<evidence type="ECO:0000256" key="1">
    <source>
        <dbReference type="ARBA" id="ARBA00022722"/>
    </source>
</evidence>
<protein>
    <recommendedName>
        <fullName evidence="9">CRISPR-associated exonuclease Cas4</fullName>
        <ecNumber evidence="9">3.1.12.1</ecNumber>
    </recommendedName>
</protein>
<organism evidence="11 12">
    <name type="scientific">Archangium minus</name>
    <dbReference type="NCBI Taxonomy" id="83450"/>
    <lineage>
        <taxon>Bacteria</taxon>
        <taxon>Pseudomonadati</taxon>
        <taxon>Myxococcota</taxon>
        <taxon>Myxococcia</taxon>
        <taxon>Myxococcales</taxon>
        <taxon>Cystobacterineae</taxon>
        <taxon>Archangiaceae</taxon>
        <taxon>Archangium</taxon>
    </lineage>
</organism>
<evidence type="ECO:0000313" key="11">
    <source>
        <dbReference type="EMBL" id="WNG49157.1"/>
    </source>
</evidence>
<dbReference type="Pfam" id="PF01930">
    <property type="entry name" value="Cas_Cas4"/>
    <property type="match status" value="1"/>
</dbReference>
<evidence type="ECO:0000256" key="4">
    <source>
        <dbReference type="ARBA" id="ARBA00022839"/>
    </source>
</evidence>
<evidence type="ECO:0000259" key="10">
    <source>
        <dbReference type="Pfam" id="PF01930"/>
    </source>
</evidence>
<keyword evidence="5 9" id="KW-0408">Iron</keyword>
<feature type="domain" description="DUF83" evidence="10">
    <location>
        <begin position="14"/>
        <end position="151"/>
    </location>
</feature>
<evidence type="ECO:0000256" key="5">
    <source>
        <dbReference type="ARBA" id="ARBA00023004"/>
    </source>
</evidence>
<evidence type="ECO:0000256" key="8">
    <source>
        <dbReference type="ARBA" id="ARBA00023211"/>
    </source>
</evidence>
<keyword evidence="3 9" id="KW-0378">Hydrolase</keyword>
<evidence type="ECO:0000256" key="2">
    <source>
        <dbReference type="ARBA" id="ARBA00022723"/>
    </source>
</evidence>
<dbReference type="Proteomes" id="UP001611383">
    <property type="component" value="Chromosome"/>
</dbReference>